<dbReference type="EMBL" id="JADGLW010000006">
    <property type="protein sequence ID" value="MBF0754337.1"/>
    <property type="molecule type" value="Genomic_DNA"/>
</dbReference>
<keyword evidence="11" id="KW-1185">Reference proteome</keyword>
<dbReference type="PANTHER" id="PTHR34582:SF5">
    <property type="entry name" value="UPF0702 TRANSMEMBRANE PROTEIN YETF"/>
    <property type="match status" value="1"/>
</dbReference>
<dbReference type="PANTHER" id="PTHR34582">
    <property type="entry name" value="UPF0702 TRANSMEMBRANE PROTEIN YCAP"/>
    <property type="match status" value="1"/>
</dbReference>
<feature type="transmembrane region" description="Helical" evidence="7">
    <location>
        <begin position="38"/>
        <end position="56"/>
    </location>
</feature>
<evidence type="ECO:0000259" key="9">
    <source>
        <dbReference type="Pfam" id="PF20730"/>
    </source>
</evidence>
<comment type="similarity">
    <text evidence="2">Belongs to the UPF0702 family.</text>
</comment>
<keyword evidence="4 7" id="KW-0812">Transmembrane</keyword>
<proteinExistence type="inferred from homology"/>
<name>A0ABR9XZP1_9STAP</name>
<sequence>MEDILMYAMKLTLGLIGVMIVLRLMGKKELAQVTPLDFVYALILGGIIEESLYDATVPVYEMLFSIFFWALLIFILEKFALKSRRFKSISQGDPQLLINEGQLNRKMMDDNNMDVDEVRMLLRMKDVFSLSQVKYGILEESGELSVMQYAREEAPTRGEMMEKYSENLLPQLLIDGGKVEHQRLKNINRDEAWLRENIKKETGTDLEDVFFAEWDEENGFFVQKNEDK</sequence>
<organism evidence="10 11">
    <name type="scientific">Jeotgalicoccus nanhaiensis</name>
    <dbReference type="NCBI Taxonomy" id="568603"/>
    <lineage>
        <taxon>Bacteria</taxon>
        <taxon>Bacillati</taxon>
        <taxon>Bacillota</taxon>
        <taxon>Bacilli</taxon>
        <taxon>Bacillales</taxon>
        <taxon>Staphylococcaceae</taxon>
        <taxon>Jeotgalicoccus</taxon>
    </lineage>
</organism>
<evidence type="ECO:0000256" key="3">
    <source>
        <dbReference type="ARBA" id="ARBA00022475"/>
    </source>
</evidence>
<keyword evidence="5 7" id="KW-1133">Transmembrane helix</keyword>
<evidence type="ECO:0000256" key="2">
    <source>
        <dbReference type="ARBA" id="ARBA00006448"/>
    </source>
</evidence>
<accession>A0ABR9XZP1</accession>
<keyword evidence="3" id="KW-1003">Cell membrane</keyword>
<evidence type="ECO:0000256" key="5">
    <source>
        <dbReference type="ARBA" id="ARBA00022989"/>
    </source>
</evidence>
<dbReference type="Pfam" id="PF04239">
    <property type="entry name" value="DUF421"/>
    <property type="match status" value="1"/>
</dbReference>
<protein>
    <submittedName>
        <fullName evidence="10">DUF421 domain-containing protein</fullName>
    </submittedName>
</protein>
<gene>
    <name evidence="10" type="ORF">IR135_08680</name>
</gene>
<feature type="transmembrane region" description="Helical" evidence="7">
    <location>
        <begin position="62"/>
        <end position="81"/>
    </location>
</feature>
<evidence type="ECO:0000313" key="10">
    <source>
        <dbReference type="EMBL" id="MBF0754337.1"/>
    </source>
</evidence>
<feature type="domain" description="YetF-like N-terminal transmembrane" evidence="9">
    <location>
        <begin position="5"/>
        <end position="77"/>
    </location>
</feature>
<comment type="caution">
    <text evidence="10">The sequence shown here is derived from an EMBL/GenBank/DDBJ whole genome shotgun (WGS) entry which is preliminary data.</text>
</comment>
<dbReference type="Gene3D" id="3.30.240.20">
    <property type="entry name" value="bsu07140 like domains"/>
    <property type="match status" value="2"/>
</dbReference>
<evidence type="ECO:0000256" key="4">
    <source>
        <dbReference type="ARBA" id="ARBA00022692"/>
    </source>
</evidence>
<evidence type="ECO:0000259" key="8">
    <source>
        <dbReference type="Pfam" id="PF04239"/>
    </source>
</evidence>
<evidence type="ECO:0000313" key="11">
    <source>
        <dbReference type="Proteomes" id="UP000647980"/>
    </source>
</evidence>
<feature type="transmembrane region" description="Helical" evidence="7">
    <location>
        <begin position="6"/>
        <end position="26"/>
    </location>
</feature>
<dbReference type="RefSeq" id="WP_167753401.1">
    <property type="nucleotide sequence ID" value="NZ_JADGLW010000006.1"/>
</dbReference>
<evidence type="ECO:0000256" key="7">
    <source>
        <dbReference type="SAM" id="Phobius"/>
    </source>
</evidence>
<dbReference type="InterPro" id="IPR023090">
    <property type="entry name" value="UPF0702_alpha/beta_dom_sf"/>
</dbReference>
<reference evidence="10 11" key="1">
    <citation type="submission" date="2020-10" db="EMBL/GenBank/DDBJ databases">
        <title>Mouse Oral microbiota.</title>
        <authorList>
            <person name="Joseph S."/>
            <person name="Aduse-Opoku J."/>
        </authorList>
    </citation>
    <scope>NUCLEOTIDE SEQUENCE [LARGE SCALE GENOMIC DNA]</scope>
    <source>
        <strain evidence="10 11">19428wE5_W307</strain>
    </source>
</reference>
<keyword evidence="6 7" id="KW-0472">Membrane</keyword>
<dbReference type="Proteomes" id="UP000647980">
    <property type="component" value="Unassembled WGS sequence"/>
</dbReference>
<evidence type="ECO:0000256" key="1">
    <source>
        <dbReference type="ARBA" id="ARBA00004651"/>
    </source>
</evidence>
<dbReference type="InterPro" id="IPR007353">
    <property type="entry name" value="DUF421"/>
</dbReference>
<dbReference type="Pfam" id="PF20730">
    <property type="entry name" value="YetF_N"/>
    <property type="match status" value="1"/>
</dbReference>
<evidence type="ECO:0000256" key="6">
    <source>
        <dbReference type="ARBA" id="ARBA00023136"/>
    </source>
</evidence>
<dbReference type="InterPro" id="IPR048454">
    <property type="entry name" value="YetF_N"/>
</dbReference>
<feature type="domain" description="YetF C-terminal" evidence="8">
    <location>
        <begin position="82"/>
        <end position="215"/>
    </location>
</feature>
<comment type="subcellular location">
    <subcellularLocation>
        <location evidence="1">Cell membrane</location>
        <topology evidence="1">Multi-pass membrane protein</topology>
    </subcellularLocation>
</comment>